<evidence type="ECO:0000256" key="9">
    <source>
        <dbReference type="ARBA" id="ARBA00023157"/>
    </source>
</evidence>
<accession>A0A6J2W6V6</accession>
<keyword evidence="9 11" id="KW-1015">Disulfide bond</keyword>
<dbReference type="InterPro" id="IPR041448">
    <property type="entry name" value="TNFR16_TM"/>
</dbReference>
<feature type="transmembrane region" description="Helical" evidence="13">
    <location>
        <begin position="233"/>
        <end position="253"/>
    </location>
</feature>
<dbReference type="InterPro" id="IPR000488">
    <property type="entry name" value="Death_dom"/>
</dbReference>
<evidence type="ECO:0000256" key="2">
    <source>
        <dbReference type="ARBA" id="ARBA00022475"/>
    </source>
</evidence>
<dbReference type="PROSITE" id="PS50017">
    <property type="entry name" value="DEATH_DOMAIN"/>
    <property type="match status" value="1"/>
</dbReference>
<dbReference type="Pfam" id="PF00531">
    <property type="entry name" value="Death"/>
    <property type="match status" value="1"/>
</dbReference>
<keyword evidence="7 13" id="KW-1133">Transmembrane helix</keyword>
<dbReference type="GO" id="GO:0009986">
    <property type="term" value="C:cell surface"/>
    <property type="evidence" value="ECO:0007669"/>
    <property type="project" value="TreeGrafter"/>
</dbReference>
<dbReference type="GO" id="GO:0015026">
    <property type="term" value="F:coreceptor activity"/>
    <property type="evidence" value="ECO:0007669"/>
    <property type="project" value="TreeGrafter"/>
</dbReference>
<evidence type="ECO:0000256" key="13">
    <source>
        <dbReference type="SAM" id="Phobius"/>
    </source>
</evidence>
<dbReference type="PROSITE" id="PS50050">
    <property type="entry name" value="TNFR_NGFR_2"/>
    <property type="match status" value="3"/>
</dbReference>
<feature type="domain" description="Death" evidence="14">
    <location>
        <begin position="322"/>
        <end position="399"/>
    </location>
</feature>
<comment type="caution">
    <text evidence="11">Lacks conserved residue(s) required for the propagation of feature annotation.</text>
</comment>
<feature type="disulfide bond" evidence="11">
    <location>
        <begin position="157"/>
        <end position="175"/>
    </location>
</feature>
<feature type="region of interest" description="Disordered" evidence="12">
    <location>
        <begin position="183"/>
        <end position="226"/>
    </location>
</feature>
<dbReference type="OrthoDB" id="10061577at2759"/>
<evidence type="ECO:0000256" key="4">
    <source>
        <dbReference type="ARBA" id="ARBA00022703"/>
    </source>
</evidence>
<dbReference type="InterPro" id="IPR011029">
    <property type="entry name" value="DEATH-like_dom_sf"/>
</dbReference>
<evidence type="ECO:0000259" key="14">
    <source>
        <dbReference type="PROSITE" id="PS50017"/>
    </source>
</evidence>
<dbReference type="CDD" id="cd08311">
    <property type="entry name" value="Death_p75NR"/>
    <property type="match status" value="1"/>
</dbReference>
<dbReference type="PROSITE" id="PS00652">
    <property type="entry name" value="TNFR_NGFR_1"/>
    <property type="match status" value="2"/>
</dbReference>
<dbReference type="InterPro" id="IPR034046">
    <property type="entry name" value="TNFRSF16_N"/>
</dbReference>
<dbReference type="Gene3D" id="2.10.50.10">
    <property type="entry name" value="Tumor Necrosis Factor Receptor, subunit A, domain 2"/>
    <property type="match status" value="3"/>
</dbReference>
<dbReference type="CDD" id="cd13416">
    <property type="entry name" value="TNFRSF16"/>
    <property type="match status" value="1"/>
</dbReference>
<dbReference type="InParanoid" id="A0A6J2W6V6"/>
<dbReference type="CTD" id="67169"/>
<evidence type="ECO:0000256" key="11">
    <source>
        <dbReference type="PROSITE-ProRule" id="PRU00206"/>
    </source>
</evidence>
<evidence type="ECO:0000256" key="3">
    <source>
        <dbReference type="ARBA" id="ARBA00022692"/>
    </source>
</evidence>
<dbReference type="InterPro" id="IPR001368">
    <property type="entry name" value="TNFR/NGFR_Cys_rich_reg"/>
</dbReference>
<dbReference type="GeneID" id="115819764"/>
<feature type="domain" description="TNFR-Cys" evidence="15">
    <location>
        <begin position="50"/>
        <end position="90"/>
    </location>
</feature>
<evidence type="ECO:0000256" key="8">
    <source>
        <dbReference type="ARBA" id="ARBA00023136"/>
    </source>
</evidence>
<evidence type="ECO:0000256" key="7">
    <source>
        <dbReference type="ARBA" id="ARBA00022989"/>
    </source>
</evidence>
<dbReference type="SMART" id="SM00005">
    <property type="entry name" value="DEATH"/>
    <property type="match status" value="1"/>
</dbReference>
<dbReference type="GO" id="GO:0005035">
    <property type="term" value="F:death receptor activity"/>
    <property type="evidence" value="ECO:0007669"/>
    <property type="project" value="TreeGrafter"/>
</dbReference>
<protein>
    <submittedName>
        <fullName evidence="17">Tumor necrosis factor receptor superfamily member 16</fullName>
    </submittedName>
</protein>
<keyword evidence="2" id="KW-1003">Cell membrane</keyword>
<evidence type="ECO:0000259" key="15">
    <source>
        <dbReference type="PROSITE" id="PS50050"/>
    </source>
</evidence>
<evidence type="ECO:0000313" key="17">
    <source>
        <dbReference type="RefSeq" id="XP_030639126.1"/>
    </source>
</evidence>
<dbReference type="GO" id="GO:0005886">
    <property type="term" value="C:plasma membrane"/>
    <property type="evidence" value="ECO:0007669"/>
    <property type="project" value="UniProtKB-SubCell"/>
</dbReference>
<feature type="disulfide bond" evidence="11">
    <location>
        <begin position="112"/>
        <end position="125"/>
    </location>
</feature>
<keyword evidence="16" id="KW-1185">Reference proteome</keyword>
<dbReference type="SMART" id="SM00208">
    <property type="entry name" value="TNFR"/>
    <property type="match status" value="4"/>
</dbReference>
<dbReference type="SUPFAM" id="SSF57586">
    <property type="entry name" value="TNF receptor-like"/>
    <property type="match status" value="3"/>
</dbReference>
<evidence type="ECO:0000256" key="12">
    <source>
        <dbReference type="SAM" id="MobiDB-lite"/>
    </source>
</evidence>
<feature type="compositionally biased region" description="Basic and acidic residues" evidence="12">
    <location>
        <begin position="191"/>
        <end position="201"/>
    </location>
</feature>
<feature type="disulfide bond" evidence="11">
    <location>
        <begin position="69"/>
        <end position="82"/>
    </location>
</feature>
<sequence>MGNVEHLARVVTGNDCASGRYTDAGECCKMCPVGSGMALDCGQENTRCQACQDGVTFSDSEGLSRCRPCGRCPRSIATLAVCTAERDTHCDCGEGFYLWRERNSTDGLCAPCTLCERGHGVVWPCGVRGDTQCQPCPPGTYSEKRSIAHTCQPCSRCQDNEVEIRACQPNSDTLCMEKDLQILSRPSGSDGPKELPHRPVLEEDEGGKTSPAPGSSNPRNNPHDVDQGGSNNLVVYVSVLAAVVLGLLLYVAYKCWKSCQQKQALGKARVGEVSTPAEGEKLHSDSGVFLDSHSLQDNQPSKGGKRDSKQDILYMNIPPHRQEEVEQALMEGGGRGWRQLAVALGYEQERVDVIGRGQDPVHTLLSDWALQEGATLGVLCAALARIERSDVAGVLTAPAQGVSVV</sequence>
<feature type="domain" description="TNFR-Cys" evidence="15">
    <location>
        <begin position="135"/>
        <end position="175"/>
    </location>
</feature>
<feature type="disulfide bond" evidence="11">
    <location>
        <begin position="51"/>
        <end position="66"/>
    </location>
</feature>
<name>A0A6J2W6V6_CHACN</name>
<keyword evidence="17" id="KW-0675">Receptor</keyword>
<feature type="region of interest" description="Disordered" evidence="12">
    <location>
        <begin position="268"/>
        <end position="310"/>
    </location>
</feature>
<dbReference type="Pfam" id="PF18422">
    <property type="entry name" value="TNFR_16_TM"/>
    <property type="match status" value="1"/>
</dbReference>
<dbReference type="Pfam" id="PF00020">
    <property type="entry name" value="TNFR_c6"/>
    <property type="match status" value="3"/>
</dbReference>
<organism evidence="16 17">
    <name type="scientific">Chanos chanos</name>
    <name type="common">Milkfish</name>
    <name type="synonym">Mugil chanos</name>
    <dbReference type="NCBI Taxonomy" id="29144"/>
    <lineage>
        <taxon>Eukaryota</taxon>
        <taxon>Metazoa</taxon>
        <taxon>Chordata</taxon>
        <taxon>Craniata</taxon>
        <taxon>Vertebrata</taxon>
        <taxon>Euteleostomi</taxon>
        <taxon>Actinopterygii</taxon>
        <taxon>Neopterygii</taxon>
        <taxon>Teleostei</taxon>
        <taxon>Ostariophysi</taxon>
        <taxon>Gonorynchiformes</taxon>
        <taxon>Chanidae</taxon>
        <taxon>Chanos</taxon>
    </lineage>
</organism>
<evidence type="ECO:0000256" key="5">
    <source>
        <dbReference type="ARBA" id="ARBA00022729"/>
    </source>
</evidence>
<dbReference type="PANTHER" id="PTHR46605:SF1">
    <property type="entry name" value="DEATH DOMAIN-CONTAINING MEMBRANE PROTEIN NRADD"/>
    <property type="match status" value="1"/>
</dbReference>
<dbReference type="InterPro" id="IPR052302">
    <property type="entry name" value="Neurotrophin_rcpt-DD"/>
</dbReference>
<evidence type="ECO:0000256" key="10">
    <source>
        <dbReference type="ARBA" id="ARBA00023180"/>
    </source>
</evidence>
<dbReference type="Proteomes" id="UP000504632">
    <property type="component" value="Chromosome 8"/>
</dbReference>
<dbReference type="FunCoup" id="A0A6J2W6V6">
    <property type="interactions" value="205"/>
</dbReference>
<feature type="repeat" description="TNFR-Cys" evidence="11">
    <location>
        <begin position="50"/>
        <end position="90"/>
    </location>
</feature>
<feature type="disulfide bond" evidence="11">
    <location>
        <begin position="154"/>
        <end position="167"/>
    </location>
</feature>
<gene>
    <name evidence="17" type="primary">nradd</name>
</gene>
<reference evidence="17" key="1">
    <citation type="submission" date="2025-08" db="UniProtKB">
        <authorList>
            <consortium name="RefSeq"/>
        </authorList>
    </citation>
    <scope>IDENTIFICATION</scope>
</reference>
<feature type="repeat" description="TNFR-Cys" evidence="11">
    <location>
        <begin position="135"/>
        <end position="175"/>
    </location>
</feature>
<evidence type="ECO:0000256" key="1">
    <source>
        <dbReference type="ARBA" id="ARBA00004162"/>
    </source>
</evidence>
<dbReference type="GO" id="GO:0007266">
    <property type="term" value="P:Rho protein signal transduction"/>
    <property type="evidence" value="ECO:0007669"/>
    <property type="project" value="TreeGrafter"/>
</dbReference>
<keyword evidence="3 13" id="KW-0812">Transmembrane</keyword>
<dbReference type="Gene3D" id="1.10.533.10">
    <property type="entry name" value="Death Domain, Fas"/>
    <property type="match status" value="1"/>
</dbReference>
<keyword evidence="5" id="KW-0732">Signal</keyword>
<dbReference type="SUPFAM" id="SSF47986">
    <property type="entry name" value="DEATH domain"/>
    <property type="match status" value="1"/>
</dbReference>
<keyword evidence="6" id="KW-0677">Repeat</keyword>
<keyword evidence="8 13" id="KW-0472">Membrane</keyword>
<keyword evidence="4" id="KW-0053">Apoptosis</keyword>
<feature type="disulfide bond" evidence="11">
    <location>
        <begin position="115"/>
        <end position="133"/>
    </location>
</feature>
<evidence type="ECO:0000256" key="6">
    <source>
        <dbReference type="ARBA" id="ARBA00022737"/>
    </source>
</evidence>
<comment type="subcellular location">
    <subcellularLocation>
        <location evidence="1">Cell membrane</location>
        <topology evidence="1">Single-pass membrane protein</topology>
    </subcellularLocation>
</comment>
<evidence type="ECO:0000313" key="16">
    <source>
        <dbReference type="Proteomes" id="UP000504632"/>
    </source>
</evidence>
<dbReference type="Gene3D" id="6.10.250.1780">
    <property type="match status" value="1"/>
</dbReference>
<keyword evidence="10" id="KW-0325">Glycoprotein</keyword>
<dbReference type="AlphaFoldDB" id="A0A6J2W6V6"/>
<dbReference type="RefSeq" id="XP_030639126.1">
    <property type="nucleotide sequence ID" value="XM_030783266.1"/>
</dbReference>
<feature type="repeat" description="TNFR-Cys" evidence="11">
    <location>
        <begin position="91"/>
        <end position="133"/>
    </location>
</feature>
<dbReference type="GO" id="GO:0006915">
    <property type="term" value="P:apoptotic process"/>
    <property type="evidence" value="ECO:0007669"/>
    <property type="project" value="UniProtKB-KW"/>
</dbReference>
<dbReference type="PANTHER" id="PTHR46605">
    <property type="entry name" value="TUMOR NECROSIS FACTOR RECEPTOR"/>
    <property type="match status" value="1"/>
</dbReference>
<feature type="disulfide bond" evidence="11">
    <location>
        <begin position="136"/>
        <end position="151"/>
    </location>
</feature>
<dbReference type="GO" id="GO:0048406">
    <property type="term" value="F:nerve growth factor binding"/>
    <property type="evidence" value="ECO:0007669"/>
    <property type="project" value="TreeGrafter"/>
</dbReference>
<feature type="disulfide bond" evidence="11">
    <location>
        <begin position="72"/>
        <end position="90"/>
    </location>
</feature>
<feature type="domain" description="TNFR-Cys" evidence="15">
    <location>
        <begin position="91"/>
        <end position="133"/>
    </location>
</feature>
<proteinExistence type="predicted"/>